<evidence type="ECO:0000256" key="2">
    <source>
        <dbReference type="SAM" id="SignalP"/>
    </source>
</evidence>
<dbReference type="PANTHER" id="PTHR23268:SF6">
    <property type="entry name" value="T CELL RECEPTOR BETA VARIABLE 5-5-RELATED"/>
    <property type="match status" value="1"/>
</dbReference>
<reference evidence="3" key="1">
    <citation type="submission" date="2019-08" db="EMBL/GenBank/DDBJ databases">
        <title>Phocoena sinus (Vaquita) genome, mPhoSin1, primary haplotype.</title>
        <authorList>
            <person name="Morin P."/>
            <person name="Mountcastle J."/>
            <person name="Fungtammasan C."/>
            <person name="Rhie A."/>
            <person name="Rojas-Bracho L."/>
            <person name="Smith C.R."/>
            <person name="Taylor B.L."/>
            <person name="Gulland F.M.D."/>
            <person name="Musser W."/>
            <person name="Houck M."/>
            <person name="Haase B."/>
            <person name="Paez S."/>
            <person name="Howe K."/>
            <person name="Torrance J."/>
            <person name="Formenti G."/>
            <person name="Phillippy A."/>
            <person name="Ryder O."/>
            <person name="Jarvis E.D."/>
            <person name="Fedrigo O."/>
        </authorList>
    </citation>
    <scope>NUCLEOTIDE SEQUENCE [LARGE SCALE GENOMIC DNA]</scope>
</reference>
<dbReference type="InterPro" id="IPR013783">
    <property type="entry name" value="Ig-like_fold"/>
</dbReference>
<name>A0A8C9CGW0_PHOSS</name>
<gene>
    <name evidence="3" type="primary">TRBV13</name>
</gene>
<evidence type="ECO:0000256" key="1">
    <source>
        <dbReference type="ARBA" id="ARBA00022859"/>
    </source>
</evidence>
<dbReference type="InterPro" id="IPR050413">
    <property type="entry name" value="TCR_beta_variable"/>
</dbReference>
<protein>
    <submittedName>
        <fullName evidence="3">T cell receptor beta variable 13</fullName>
    </submittedName>
</protein>
<feature type="chain" id="PRO_5045351501" evidence="2">
    <location>
        <begin position="22"/>
        <end position="108"/>
    </location>
</feature>
<reference evidence="3" key="2">
    <citation type="submission" date="2025-08" db="UniProtKB">
        <authorList>
            <consortium name="Ensembl"/>
        </authorList>
    </citation>
    <scope>IDENTIFICATION</scope>
</reference>
<accession>A0A8C9CGW0</accession>
<keyword evidence="4" id="KW-1185">Reference proteome</keyword>
<evidence type="ECO:0000313" key="4">
    <source>
        <dbReference type="Proteomes" id="UP000694554"/>
    </source>
</evidence>
<dbReference type="InterPro" id="IPR036179">
    <property type="entry name" value="Ig-like_dom_sf"/>
</dbReference>
<sequence length="108" mass="11985">MGSSLLPWVMLYLLGAGPLEAGVTQTPRHLIKTTGQTVTLRCSPVSGHRNGPQFLSEFYENMQREKGNFPDRLSAQQFRDTRSELNAGSLELRDSALYLCARSLAQPC</sequence>
<dbReference type="SUPFAM" id="SSF48726">
    <property type="entry name" value="Immunoglobulin"/>
    <property type="match status" value="1"/>
</dbReference>
<dbReference type="GO" id="GO:0002376">
    <property type="term" value="P:immune system process"/>
    <property type="evidence" value="ECO:0007669"/>
    <property type="project" value="UniProtKB-KW"/>
</dbReference>
<keyword evidence="2" id="KW-0732">Signal</keyword>
<dbReference type="Gene3D" id="2.60.40.10">
    <property type="entry name" value="Immunoglobulins"/>
    <property type="match status" value="1"/>
</dbReference>
<evidence type="ECO:0000313" key="3">
    <source>
        <dbReference type="Ensembl" id="ENSPSNP00000017626.1"/>
    </source>
</evidence>
<organism evidence="3 4">
    <name type="scientific">Phocoena sinus</name>
    <name type="common">Vaquita</name>
    <dbReference type="NCBI Taxonomy" id="42100"/>
    <lineage>
        <taxon>Eukaryota</taxon>
        <taxon>Metazoa</taxon>
        <taxon>Chordata</taxon>
        <taxon>Craniata</taxon>
        <taxon>Vertebrata</taxon>
        <taxon>Euteleostomi</taxon>
        <taxon>Mammalia</taxon>
        <taxon>Eutheria</taxon>
        <taxon>Laurasiatheria</taxon>
        <taxon>Artiodactyla</taxon>
        <taxon>Whippomorpha</taxon>
        <taxon>Cetacea</taxon>
        <taxon>Odontoceti</taxon>
        <taxon>Phocoenidae</taxon>
        <taxon>Phocoena</taxon>
    </lineage>
</organism>
<feature type="signal peptide" evidence="2">
    <location>
        <begin position="1"/>
        <end position="21"/>
    </location>
</feature>
<reference evidence="3" key="3">
    <citation type="submission" date="2025-09" db="UniProtKB">
        <authorList>
            <consortium name="Ensembl"/>
        </authorList>
    </citation>
    <scope>IDENTIFICATION</scope>
</reference>
<dbReference type="Ensembl" id="ENSPSNT00000019859.1">
    <property type="protein sequence ID" value="ENSPSNP00000017626.1"/>
    <property type="gene ID" value="ENSPSNG00000012936.1"/>
</dbReference>
<dbReference type="GO" id="GO:0005886">
    <property type="term" value="C:plasma membrane"/>
    <property type="evidence" value="ECO:0007669"/>
    <property type="project" value="TreeGrafter"/>
</dbReference>
<dbReference type="PANTHER" id="PTHR23268">
    <property type="entry name" value="T-CELL RECEPTOR BETA CHAIN"/>
    <property type="match status" value="1"/>
</dbReference>
<dbReference type="Proteomes" id="UP000694554">
    <property type="component" value="Chromosome 9"/>
</dbReference>
<keyword evidence="1" id="KW-0391">Immunity</keyword>
<dbReference type="AlphaFoldDB" id="A0A8C9CGW0"/>
<dbReference type="GO" id="GO:0007166">
    <property type="term" value="P:cell surface receptor signaling pathway"/>
    <property type="evidence" value="ECO:0007669"/>
    <property type="project" value="TreeGrafter"/>
</dbReference>
<dbReference type="GeneTree" id="ENSGT00940000154270"/>
<proteinExistence type="predicted"/>